<dbReference type="GO" id="GO:0015020">
    <property type="term" value="F:glucuronosyltransferase activity"/>
    <property type="evidence" value="ECO:0007669"/>
    <property type="project" value="InterPro"/>
</dbReference>
<proteinExistence type="predicted"/>
<comment type="caution">
    <text evidence="1">The sequence shown here is derived from an EMBL/GenBank/DDBJ whole genome shotgun (WGS) entry which is preliminary data.</text>
</comment>
<dbReference type="PANTHER" id="PTHR45719">
    <property type="entry name" value="GLYCOSYLTRANSFERASE"/>
    <property type="match status" value="1"/>
</dbReference>
<feature type="non-terminal residue" evidence="1">
    <location>
        <position position="1"/>
    </location>
</feature>
<name>A0A392RZ20_9FABA</name>
<organism evidence="1 2">
    <name type="scientific">Trifolium medium</name>
    <dbReference type="NCBI Taxonomy" id="97028"/>
    <lineage>
        <taxon>Eukaryota</taxon>
        <taxon>Viridiplantae</taxon>
        <taxon>Streptophyta</taxon>
        <taxon>Embryophyta</taxon>
        <taxon>Tracheophyta</taxon>
        <taxon>Spermatophyta</taxon>
        <taxon>Magnoliopsida</taxon>
        <taxon>eudicotyledons</taxon>
        <taxon>Gunneridae</taxon>
        <taxon>Pentapetalae</taxon>
        <taxon>rosids</taxon>
        <taxon>fabids</taxon>
        <taxon>Fabales</taxon>
        <taxon>Fabaceae</taxon>
        <taxon>Papilionoideae</taxon>
        <taxon>50 kb inversion clade</taxon>
        <taxon>NPAAA clade</taxon>
        <taxon>Hologalegina</taxon>
        <taxon>IRL clade</taxon>
        <taxon>Trifolieae</taxon>
        <taxon>Trifolium</taxon>
    </lineage>
</organism>
<dbReference type="PANTHER" id="PTHR45719:SF10">
    <property type="entry name" value="CORE-2_I-BRANCHING BETA-1,6-N-ACETYLGLUCOSAMINYLTRANSFERASE FAMILY PROTEIN"/>
    <property type="match status" value="1"/>
</dbReference>
<reference evidence="1 2" key="1">
    <citation type="journal article" date="2018" name="Front. Plant Sci.">
        <title>Red Clover (Trifolium pratense) and Zigzag Clover (T. medium) - A Picture of Genomic Similarities and Differences.</title>
        <authorList>
            <person name="Dluhosova J."/>
            <person name="Istvanek J."/>
            <person name="Nedelnik J."/>
            <person name="Repkova J."/>
        </authorList>
    </citation>
    <scope>NUCLEOTIDE SEQUENCE [LARGE SCALE GENOMIC DNA]</scope>
    <source>
        <strain evidence="2">cv. 10/8</strain>
        <tissue evidence="1">Leaf</tissue>
    </source>
</reference>
<dbReference type="Proteomes" id="UP000265520">
    <property type="component" value="Unassembled WGS sequence"/>
</dbReference>
<keyword evidence="1" id="KW-0808">Transferase</keyword>
<keyword evidence="2" id="KW-1185">Reference proteome</keyword>
<dbReference type="AlphaFoldDB" id="A0A392RZ20"/>
<accession>A0A392RZ20</accession>
<evidence type="ECO:0000313" key="2">
    <source>
        <dbReference type="Proteomes" id="UP000265520"/>
    </source>
</evidence>
<sequence length="75" mass="8056">FQQDDPVLDLIDQKILGRSPGSVVPGGWCLGEPGNSTCLTWGDASILRPGTGSQRLEKAIVELLSNGTFRSRQCI</sequence>
<dbReference type="InterPro" id="IPR044610">
    <property type="entry name" value="GLCAT14A/B/C"/>
</dbReference>
<protein>
    <submittedName>
        <fullName evidence="1">Xylosyltransferase 1-like</fullName>
    </submittedName>
</protein>
<dbReference type="EMBL" id="LXQA010297473">
    <property type="protein sequence ID" value="MCI41878.1"/>
    <property type="molecule type" value="Genomic_DNA"/>
</dbReference>
<evidence type="ECO:0000313" key="1">
    <source>
        <dbReference type="EMBL" id="MCI41878.1"/>
    </source>
</evidence>